<dbReference type="Pfam" id="PF00768">
    <property type="entry name" value="Peptidase_S11"/>
    <property type="match status" value="1"/>
</dbReference>
<protein>
    <recommendedName>
        <fullName evidence="10">Peptidase S11 D-alanyl-D-alanine carboxypeptidase A N-terminal domain-containing protein</fullName>
    </recommendedName>
</protein>
<dbReference type="Gene3D" id="3.40.710.10">
    <property type="entry name" value="DD-peptidase/beta-lactamase superfamily"/>
    <property type="match status" value="1"/>
</dbReference>
<dbReference type="STRING" id="1797693.A3F99_00595"/>
<keyword evidence="4" id="KW-0133">Cell shape</keyword>
<dbReference type="GO" id="GO:0009002">
    <property type="term" value="F:serine-type D-Ala-D-Ala carboxypeptidase activity"/>
    <property type="evidence" value="ECO:0007669"/>
    <property type="project" value="InterPro"/>
</dbReference>
<dbReference type="GO" id="GO:0046677">
    <property type="term" value="P:response to antibiotic"/>
    <property type="evidence" value="ECO:0007669"/>
    <property type="project" value="InterPro"/>
</dbReference>
<dbReference type="GO" id="GO:0006508">
    <property type="term" value="P:proteolysis"/>
    <property type="evidence" value="ECO:0007669"/>
    <property type="project" value="InterPro"/>
</dbReference>
<evidence type="ECO:0000256" key="5">
    <source>
        <dbReference type="ARBA" id="ARBA00022984"/>
    </source>
</evidence>
<feature type="active site" description="Acyl-ester intermediate" evidence="7">
    <location>
        <position position="93"/>
    </location>
</feature>
<dbReference type="GO" id="GO:0009252">
    <property type="term" value="P:peptidoglycan biosynthetic process"/>
    <property type="evidence" value="ECO:0007669"/>
    <property type="project" value="UniProtKB-KW"/>
</dbReference>
<proteinExistence type="inferred from homology"/>
<keyword evidence="5" id="KW-0573">Peptidoglycan synthesis</keyword>
<dbReference type="InterPro" id="IPR000871">
    <property type="entry name" value="Beta-lactam_class-A"/>
</dbReference>
<dbReference type="InterPro" id="IPR001967">
    <property type="entry name" value="Peptidase_S11_N"/>
</dbReference>
<evidence type="ECO:0000256" key="3">
    <source>
        <dbReference type="ARBA" id="ARBA00022801"/>
    </source>
</evidence>
<feature type="domain" description="Peptidase S11 D-alanyl-D-alanine carboxypeptidase A N-terminal" evidence="10">
    <location>
        <begin position="84"/>
        <end position="282"/>
    </location>
</feature>
<gene>
    <name evidence="11" type="ORF">A3F99_00595</name>
</gene>
<feature type="binding site" evidence="8">
    <location>
        <position position="252"/>
    </location>
    <ligand>
        <name>substrate</name>
    </ligand>
</feature>
<keyword evidence="2" id="KW-0732">Signal</keyword>
<dbReference type="Proteomes" id="UP000176571">
    <property type="component" value="Unassembled WGS sequence"/>
</dbReference>
<evidence type="ECO:0000259" key="10">
    <source>
        <dbReference type="Pfam" id="PF00768"/>
    </source>
</evidence>
<evidence type="ECO:0000256" key="1">
    <source>
        <dbReference type="ARBA" id="ARBA00007164"/>
    </source>
</evidence>
<evidence type="ECO:0000313" key="11">
    <source>
        <dbReference type="EMBL" id="OGY61037.1"/>
    </source>
</evidence>
<dbReference type="InterPro" id="IPR012338">
    <property type="entry name" value="Beta-lactam/transpept-like"/>
</dbReference>
<dbReference type="InterPro" id="IPR018044">
    <property type="entry name" value="Peptidase_S11"/>
</dbReference>
<dbReference type="SUPFAM" id="SSF56601">
    <property type="entry name" value="beta-lactamase/transpeptidase-like"/>
    <property type="match status" value="1"/>
</dbReference>
<dbReference type="AlphaFoldDB" id="A0A1G1ZBN0"/>
<dbReference type="GO" id="GO:0008360">
    <property type="term" value="P:regulation of cell shape"/>
    <property type="evidence" value="ECO:0007669"/>
    <property type="project" value="UniProtKB-KW"/>
</dbReference>
<feature type="active site" description="Proton acceptor" evidence="7">
    <location>
        <position position="96"/>
    </location>
</feature>
<evidence type="ECO:0000256" key="6">
    <source>
        <dbReference type="ARBA" id="ARBA00023316"/>
    </source>
</evidence>
<evidence type="ECO:0000256" key="7">
    <source>
        <dbReference type="PIRSR" id="PIRSR618044-1"/>
    </source>
</evidence>
<keyword evidence="6" id="KW-0961">Cell wall biogenesis/degradation</keyword>
<feature type="active site" evidence="7">
    <location>
        <position position="148"/>
    </location>
</feature>
<name>A0A1G1ZBN0_9BACT</name>
<dbReference type="PRINTS" id="PR00725">
    <property type="entry name" value="DADACBPTASE1"/>
</dbReference>
<comment type="caution">
    <text evidence="11">The sequence shown here is derived from an EMBL/GenBank/DDBJ whole genome shotgun (WGS) entry which is preliminary data.</text>
</comment>
<dbReference type="GO" id="GO:0008800">
    <property type="term" value="F:beta-lactamase activity"/>
    <property type="evidence" value="ECO:0007669"/>
    <property type="project" value="InterPro"/>
</dbReference>
<dbReference type="GO" id="GO:0030655">
    <property type="term" value="P:beta-lactam antibiotic catabolic process"/>
    <property type="evidence" value="ECO:0007669"/>
    <property type="project" value="InterPro"/>
</dbReference>
<reference evidence="11 12" key="1">
    <citation type="journal article" date="2016" name="Nat. Commun.">
        <title>Thousands of microbial genomes shed light on interconnected biogeochemical processes in an aquifer system.</title>
        <authorList>
            <person name="Anantharaman K."/>
            <person name="Brown C.T."/>
            <person name="Hug L.A."/>
            <person name="Sharon I."/>
            <person name="Castelle C.J."/>
            <person name="Probst A.J."/>
            <person name="Thomas B.C."/>
            <person name="Singh A."/>
            <person name="Wilkins M.J."/>
            <person name="Karaoz U."/>
            <person name="Brodie E.L."/>
            <person name="Williams K.H."/>
            <person name="Hubbard S.S."/>
            <person name="Banfield J.F."/>
        </authorList>
    </citation>
    <scope>NUCLEOTIDE SEQUENCE [LARGE SCALE GENOMIC DNA]</scope>
</reference>
<dbReference type="PANTHER" id="PTHR35333:SF3">
    <property type="entry name" value="BETA-LACTAMASE-TYPE TRANSPEPTIDASE FOLD CONTAINING PROTEIN"/>
    <property type="match status" value="1"/>
</dbReference>
<organism evidence="11 12">
    <name type="scientific">Candidatus Colwellbacteria bacterium RIFCSPLOWO2_12_FULL_43_11</name>
    <dbReference type="NCBI Taxonomy" id="1797693"/>
    <lineage>
        <taxon>Bacteria</taxon>
        <taxon>Candidatus Colwelliibacteriota</taxon>
    </lineage>
</organism>
<evidence type="ECO:0000256" key="8">
    <source>
        <dbReference type="PIRSR" id="PIRSR618044-2"/>
    </source>
</evidence>
<dbReference type="GO" id="GO:0071555">
    <property type="term" value="P:cell wall organization"/>
    <property type="evidence" value="ECO:0007669"/>
    <property type="project" value="UniProtKB-KW"/>
</dbReference>
<accession>A0A1G1ZBN0</accession>
<evidence type="ECO:0000313" key="12">
    <source>
        <dbReference type="Proteomes" id="UP000176571"/>
    </source>
</evidence>
<keyword evidence="3" id="KW-0378">Hydrolase</keyword>
<evidence type="ECO:0000256" key="4">
    <source>
        <dbReference type="ARBA" id="ARBA00022960"/>
    </source>
</evidence>
<evidence type="ECO:0000256" key="2">
    <source>
        <dbReference type="ARBA" id="ARBA00022729"/>
    </source>
</evidence>
<evidence type="ECO:0000256" key="9">
    <source>
        <dbReference type="RuleBase" id="RU004016"/>
    </source>
</evidence>
<dbReference type="EMBL" id="MHJB01000022">
    <property type="protein sequence ID" value="OGY61037.1"/>
    <property type="molecule type" value="Genomic_DNA"/>
</dbReference>
<comment type="similarity">
    <text evidence="1 9">Belongs to the peptidase S11 family.</text>
</comment>
<sequence>MKFPQSLKNFSIFIGLVLVVLVVRYNYTTLPVSSEEIALVNDTNNFAKAGFELGEETGITPEIDILAQAAGAFSEGGKEVFGWETNKRWPIASLTKLMTAVIALEHMDTNQIAIMSPEAMAIESPSGGFSLGGKYRINDLIRAMLLVSSNDAAEQIALTFGRDEFIKAMNGKALELGMTETNFIDPTGLSARNQSTINDLVRLTEYIRLFRPEMLATTKKTSGTITEVKTGKRRTLNNINPLASGKDFIGGKTGSTPEAGGNLISVFNIGGGPKIIIILGADDKFAETTKVKNSLWQ</sequence>
<dbReference type="PANTHER" id="PTHR35333">
    <property type="entry name" value="BETA-LACTAMASE"/>
    <property type="match status" value="1"/>
</dbReference>